<dbReference type="AlphaFoldDB" id="A0AAV7KLN5"/>
<dbReference type="InterPro" id="IPR000608">
    <property type="entry name" value="UBC"/>
</dbReference>
<feature type="domain" description="U-box" evidence="2">
    <location>
        <begin position="132"/>
        <end position="206"/>
    </location>
</feature>
<dbReference type="InterPro" id="IPR003613">
    <property type="entry name" value="Ubox_domain"/>
</dbReference>
<dbReference type="GO" id="GO:0004842">
    <property type="term" value="F:ubiquitin-protein transferase activity"/>
    <property type="evidence" value="ECO:0007669"/>
    <property type="project" value="InterPro"/>
</dbReference>
<dbReference type="Proteomes" id="UP001165289">
    <property type="component" value="Unassembled WGS sequence"/>
</dbReference>
<dbReference type="PROSITE" id="PS50127">
    <property type="entry name" value="UBC_2"/>
    <property type="match status" value="1"/>
</dbReference>
<feature type="domain" description="UBC core" evidence="1">
    <location>
        <begin position="1"/>
        <end position="111"/>
    </location>
</feature>
<evidence type="ECO:0000313" key="4">
    <source>
        <dbReference type="Proteomes" id="UP001165289"/>
    </source>
</evidence>
<gene>
    <name evidence="3" type="ORF">LOD99_10137</name>
</gene>
<dbReference type="InterPro" id="IPR016135">
    <property type="entry name" value="UBQ-conjugating_enzyme/RWD"/>
</dbReference>
<name>A0AAV7KLN5_9METZ</name>
<accession>A0AAV7KLN5</accession>
<dbReference type="GO" id="GO:0016567">
    <property type="term" value="P:protein ubiquitination"/>
    <property type="evidence" value="ECO:0007669"/>
    <property type="project" value="InterPro"/>
</dbReference>
<reference evidence="3 4" key="1">
    <citation type="journal article" date="2023" name="BMC Biol.">
        <title>The compact genome of the sponge Oopsacas minuta (Hexactinellida) is lacking key metazoan core genes.</title>
        <authorList>
            <person name="Santini S."/>
            <person name="Schenkelaars Q."/>
            <person name="Jourda C."/>
            <person name="Duchesne M."/>
            <person name="Belahbib H."/>
            <person name="Rocher C."/>
            <person name="Selva M."/>
            <person name="Riesgo A."/>
            <person name="Vervoort M."/>
            <person name="Leys S.P."/>
            <person name="Kodjabachian L."/>
            <person name="Le Bivic A."/>
            <person name="Borchiellini C."/>
            <person name="Claverie J.M."/>
            <person name="Renard E."/>
        </authorList>
    </citation>
    <scope>NUCLEOTIDE SEQUENCE [LARGE SCALE GENOMIC DNA]</scope>
    <source>
        <strain evidence="3">SPO-2</strain>
    </source>
</reference>
<dbReference type="EMBL" id="JAKMXF010000019">
    <property type="protein sequence ID" value="KAI6661209.1"/>
    <property type="molecule type" value="Genomic_DNA"/>
</dbReference>
<organism evidence="3 4">
    <name type="scientific">Oopsacas minuta</name>
    <dbReference type="NCBI Taxonomy" id="111878"/>
    <lineage>
        <taxon>Eukaryota</taxon>
        <taxon>Metazoa</taxon>
        <taxon>Porifera</taxon>
        <taxon>Hexactinellida</taxon>
        <taxon>Hexasterophora</taxon>
        <taxon>Lyssacinosida</taxon>
        <taxon>Leucopsacidae</taxon>
        <taxon>Oopsacas</taxon>
    </lineage>
</organism>
<dbReference type="SUPFAM" id="SSF57850">
    <property type="entry name" value="RING/U-box"/>
    <property type="match status" value="1"/>
</dbReference>
<comment type="caution">
    <text evidence="3">The sequence shown here is derived from an EMBL/GenBank/DDBJ whole genome shotgun (WGS) entry which is preliminary data.</text>
</comment>
<dbReference type="SMART" id="SM00212">
    <property type="entry name" value="UBCc"/>
    <property type="match status" value="1"/>
</dbReference>
<dbReference type="SUPFAM" id="SSF54495">
    <property type="entry name" value="UBC-like"/>
    <property type="match status" value="1"/>
</dbReference>
<dbReference type="PROSITE" id="PS51698">
    <property type="entry name" value="U_BOX"/>
    <property type="match status" value="1"/>
</dbReference>
<sequence length="209" mass="24051">MSGPDGTPYKEATFELFVEFKDDYPSKPPNIRFITPIYHCNINSAGRICHTILDRFYAPGVRIGDIFNHVYGLLIDAEPDDPLDSVKATELRCHRDMYLQKAFDHADINARVRTKRDVRIDLLGSDQEVQVNYPKHLVCPLTLDLFVDPVITPDGETYEKEAILEHLRTGKNYDPYSYKELDEKDLRPNKAVVSFVQTYKDEIERGGQL</sequence>
<dbReference type="PANTHER" id="PTHR24068">
    <property type="entry name" value="UBIQUITIN-CONJUGATING ENZYME E2"/>
    <property type="match status" value="1"/>
</dbReference>
<proteinExistence type="predicted"/>
<dbReference type="InterPro" id="IPR013083">
    <property type="entry name" value="Znf_RING/FYVE/PHD"/>
</dbReference>
<dbReference type="Pfam" id="PF04564">
    <property type="entry name" value="U-box"/>
    <property type="match status" value="1"/>
</dbReference>
<dbReference type="SMART" id="SM00504">
    <property type="entry name" value="Ubox"/>
    <property type="match status" value="1"/>
</dbReference>
<evidence type="ECO:0000259" key="1">
    <source>
        <dbReference type="PROSITE" id="PS50127"/>
    </source>
</evidence>
<dbReference type="Gene3D" id="3.30.40.10">
    <property type="entry name" value="Zinc/RING finger domain, C3HC4 (zinc finger)"/>
    <property type="match status" value="1"/>
</dbReference>
<protein>
    <submittedName>
        <fullName evidence="3">Uncharacterized protein</fullName>
    </submittedName>
</protein>
<keyword evidence="4" id="KW-1185">Reference proteome</keyword>
<evidence type="ECO:0000313" key="3">
    <source>
        <dbReference type="EMBL" id="KAI6661209.1"/>
    </source>
</evidence>
<evidence type="ECO:0000259" key="2">
    <source>
        <dbReference type="PROSITE" id="PS51698"/>
    </source>
</evidence>
<dbReference type="Gene3D" id="3.10.110.10">
    <property type="entry name" value="Ubiquitin Conjugating Enzyme"/>
    <property type="match status" value="1"/>
</dbReference>
<dbReference type="Pfam" id="PF00179">
    <property type="entry name" value="UQ_con"/>
    <property type="match status" value="1"/>
</dbReference>